<evidence type="ECO:0000313" key="3">
    <source>
        <dbReference type="Proteomes" id="UP000249526"/>
    </source>
</evidence>
<dbReference type="EMBL" id="KZ825061">
    <property type="protein sequence ID" value="RAH58002.1"/>
    <property type="molecule type" value="Genomic_DNA"/>
</dbReference>
<dbReference type="AlphaFoldDB" id="A0A8G1R3V0"/>
<protein>
    <submittedName>
        <fullName evidence="2">Uncharacterized protein</fullName>
    </submittedName>
</protein>
<keyword evidence="1" id="KW-1133">Transmembrane helix</keyword>
<feature type="transmembrane region" description="Helical" evidence="1">
    <location>
        <begin position="12"/>
        <end position="35"/>
    </location>
</feature>
<evidence type="ECO:0000256" key="1">
    <source>
        <dbReference type="SAM" id="Phobius"/>
    </source>
</evidence>
<evidence type="ECO:0000313" key="2">
    <source>
        <dbReference type="EMBL" id="RAH58002.1"/>
    </source>
</evidence>
<gene>
    <name evidence="2" type="ORF">BO85DRAFT_449101</name>
</gene>
<reference evidence="2 3" key="1">
    <citation type="submission" date="2018-02" db="EMBL/GenBank/DDBJ databases">
        <title>The genomes of Aspergillus section Nigri reveals drivers in fungal speciation.</title>
        <authorList>
            <consortium name="DOE Joint Genome Institute"/>
            <person name="Vesth T.C."/>
            <person name="Nybo J."/>
            <person name="Theobald S."/>
            <person name="Brandl J."/>
            <person name="Frisvad J.C."/>
            <person name="Nielsen K.F."/>
            <person name="Lyhne E.K."/>
            <person name="Kogle M.E."/>
            <person name="Kuo A."/>
            <person name="Riley R."/>
            <person name="Clum A."/>
            <person name="Nolan M."/>
            <person name="Lipzen A."/>
            <person name="Salamov A."/>
            <person name="Henrissat B."/>
            <person name="Wiebenga A."/>
            <person name="De vries R.P."/>
            <person name="Grigoriev I.V."/>
            <person name="Mortensen U.H."/>
            <person name="Andersen M.R."/>
            <person name="Baker S.E."/>
        </authorList>
    </citation>
    <scope>NUCLEOTIDE SEQUENCE [LARGE SCALE GENOMIC DNA]</scope>
    <source>
        <strain evidence="2 3">CBS 112811</strain>
    </source>
</reference>
<dbReference type="RefSeq" id="XP_025515924.1">
    <property type="nucleotide sequence ID" value="XM_025660088.1"/>
</dbReference>
<accession>A0A8G1R3V0</accession>
<sequence length="54" mass="5850">MNETSDQEPPNLPFALLLVTQLGTYAVIVLVTVLLSHSTDLSFPTGNPLPSRIK</sequence>
<keyword evidence="1" id="KW-0812">Transmembrane</keyword>
<name>A0A8G1R3V0_9EURO</name>
<organism evidence="2 3">
    <name type="scientific">Aspergillus piperis CBS 112811</name>
    <dbReference type="NCBI Taxonomy" id="1448313"/>
    <lineage>
        <taxon>Eukaryota</taxon>
        <taxon>Fungi</taxon>
        <taxon>Dikarya</taxon>
        <taxon>Ascomycota</taxon>
        <taxon>Pezizomycotina</taxon>
        <taxon>Eurotiomycetes</taxon>
        <taxon>Eurotiomycetidae</taxon>
        <taxon>Eurotiales</taxon>
        <taxon>Aspergillaceae</taxon>
        <taxon>Aspergillus</taxon>
        <taxon>Aspergillus subgen. Circumdati</taxon>
    </lineage>
</organism>
<dbReference type="GeneID" id="37163490"/>
<proteinExistence type="predicted"/>
<dbReference type="Proteomes" id="UP000249526">
    <property type="component" value="Unassembled WGS sequence"/>
</dbReference>
<keyword evidence="3" id="KW-1185">Reference proteome</keyword>
<keyword evidence="1" id="KW-0472">Membrane</keyword>